<gene>
    <name evidence="8 10" type="primary">murJ</name>
    <name evidence="10" type="ORF">EXD82_07815</name>
</gene>
<feature type="transmembrane region" description="Helical" evidence="8">
    <location>
        <begin position="7"/>
        <end position="31"/>
    </location>
</feature>
<dbReference type="PRINTS" id="PR01806">
    <property type="entry name" value="VIRFACTRMVIN"/>
</dbReference>
<feature type="transmembrane region" description="Helical" evidence="8">
    <location>
        <begin position="224"/>
        <end position="244"/>
    </location>
</feature>
<keyword evidence="8 9" id="KW-0813">Transport</keyword>
<dbReference type="Pfam" id="PF03023">
    <property type="entry name" value="MurJ"/>
    <property type="match status" value="1"/>
</dbReference>
<dbReference type="InterPro" id="IPR004268">
    <property type="entry name" value="MurJ"/>
</dbReference>
<feature type="transmembrane region" description="Helical" evidence="8">
    <location>
        <begin position="436"/>
        <end position="458"/>
    </location>
</feature>
<evidence type="ECO:0000256" key="3">
    <source>
        <dbReference type="ARBA" id="ARBA00022692"/>
    </source>
</evidence>
<dbReference type="GO" id="GO:0005886">
    <property type="term" value="C:plasma membrane"/>
    <property type="evidence" value="ECO:0007669"/>
    <property type="project" value="UniProtKB-SubCell"/>
</dbReference>
<protein>
    <recommendedName>
        <fullName evidence="8">Probable lipid II flippase MurJ</fullName>
    </recommendedName>
</protein>
<evidence type="ECO:0000256" key="4">
    <source>
        <dbReference type="ARBA" id="ARBA00022960"/>
    </source>
</evidence>
<feature type="transmembrane region" description="Helical" evidence="8">
    <location>
        <begin position="348"/>
        <end position="370"/>
    </location>
</feature>
<evidence type="ECO:0000256" key="5">
    <source>
        <dbReference type="ARBA" id="ARBA00022984"/>
    </source>
</evidence>
<comment type="similarity">
    <text evidence="8 9">Belongs to the MurJ/MviN family.</text>
</comment>
<keyword evidence="7 8" id="KW-0472">Membrane</keyword>
<dbReference type="CDD" id="cd13123">
    <property type="entry name" value="MATE_MurJ_like"/>
    <property type="match status" value="1"/>
</dbReference>
<evidence type="ECO:0000256" key="7">
    <source>
        <dbReference type="ARBA" id="ARBA00023136"/>
    </source>
</evidence>
<evidence type="ECO:0000256" key="1">
    <source>
        <dbReference type="ARBA" id="ARBA00004651"/>
    </source>
</evidence>
<feature type="transmembrane region" description="Helical" evidence="8">
    <location>
        <begin position="473"/>
        <end position="491"/>
    </location>
</feature>
<dbReference type="PIRSF" id="PIRSF002869">
    <property type="entry name" value="MviN"/>
    <property type="match status" value="1"/>
</dbReference>
<evidence type="ECO:0000256" key="9">
    <source>
        <dbReference type="PIRNR" id="PIRNR002869"/>
    </source>
</evidence>
<comment type="subcellular location">
    <subcellularLocation>
        <location evidence="1 8">Cell membrane</location>
        <topology evidence="1 8">Multi-pass membrane protein</topology>
    </subcellularLocation>
</comment>
<feature type="transmembrane region" description="Helical" evidence="8">
    <location>
        <begin position="183"/>
        <end position="203"/>
    </location>
</feature>
<proteinExistence type="inferred from homology"/>
<feature type="transmembrane region" description="Helical" evidence="8">
    <location>
        <begin position="131"/>
        <end position="148"/>
    </location>
</feature>
<keyword evidence="4 8" id="KW-0133">Cell shape</keyword>
<dbReference type="UniPathway" id="UPA00219"/>
<dbReference type="GO" id="GO:0034204">
    <property type="term" value="P:lipid translocation"/>
    <property type="evidence" value="ECO:0007669"/>
    <property type="project" value="TreeGrafter"/>
</dbReference>
<feature type="transmembrane region" description="Helical" evidence="8">
    <location>
        <begin position="382"/>
        <end position="399"/>
    </location>
</feature>
<keyword evidence="11" id="KW-1185">Reference proteome</keyword>
<accession>A0A544QU77</accession>
<dbReference type="PANTHER" id="PTHR47019:SF1">
    <property type="entry name" value="LIPID II FLIPPASE MURJ"/>
    <property type="match status" value="1"/>
</dbReference>
<feature type="transmembrane region" description="Helical" evidence="8">
    <location>
        <begin position="83"/>
        <end position="105"/>
    </location>
</feature>
<feature type="transmembrane region" description="Helical" evidence="8">
    <location>
        <begin position="155"/>
        <end position="177"/>
    </location>
</feature>
<feature type="transmembrane region" description="Helical" evidence="8">
    <location>
        <begin position="264"/>
        <end position="285"/>
    </location>
</feature>
<comment type="caution">
    <text evidence="10">The sequence shown here is derived from an EMBL/GenBank/DDBJ whole genome shotgun (WGS) entry which is preliminary data.</text>
</comment>
<dbReference type="GO" id="GO:0009252">
    <property type="term" value="P:peptidoglycan biosynthetic process"/>
    <property type="evidence" value="ECO:0007669"/>
    <property type="project" value="UniProtKB-UniRule"/>
</dbReference>
<dbReference type="NCBIfam" id="TIGR01695">
    <property type="entry name" value="murJ_mviN"/>
    <property type="match status" value="1"/>
</dbReference>
<sequence length="520" mass="57116">MSRVAKAAMGIFAVTMISKIFGFARETILVYVHGAGAVTDAFITSMNIPTVIFSTIGSALATTFIPMYYTVQKEKGEKAASDFVSNVFNMIIVISLMLSVLGYIFSDELVKIFAMSYSGEKLQMASEFTRIMIWGMIFIGLSNIMTCLMNINSMFVVPSLTGIPFNIIIIAGIFLSAKADIRLMPLFTLIGMASQFVFQLPFAKKGGYTYRPYINIKDEYIKRTLYLVLPVFIGVGVNQLNTVVDKTLASTLGDGIVTVLNSASILNTFVIGVFISSIQSVIYPLMSKLSSEGNEKAVSGIIQKSVDTVTVLMIPIMVGIIVLSEPIVKIAFERGRFDSTATALTSSALAFYALGLPASGLRNILGNVFYSFGDTKTPMRNGMIAMIMNISMNLVFIRFMGHCGLAFATSVSSTICIITMFISLRKKIGDFGQKNIIKTALKSSIASAIMGVFVYFTYKYTQNSFPNSTRWELLRLMISVSIGILVYTIIVHRMKINEVENLLDLVKGKLSNILSKLKKH</sequence>
<keyword evidence="5 8" id="KW-0573">Peptidoglycan synthesis</keyword>
<comment type="pathway">
    <text evidence="8">Cell wall biogenesis; peptidoglycan biosynthesis.</text>
</comment>
<evidence type="ECO:0000313" key="10">
    <source>
        <dbReference type="EMBL" id="TQQ84232.1"/>
    </source>
</evidence>
<dbReference type="HAMAP" id="MF_02078">
    <property type="entry name" value="MurJ_MviN"/>
    <property type="match status" value="1"/>
</dbReference>
<evidence type="ECO:0000256" key="2">
    <source>
        <dbReference type="ARBA" id="ARBA00022475"/>
    </source>
</evidence>
<keyword evidence="6 8" id="KW-1133">Transmembrane helix</keyword>
<evidence type="ECO:0000256" key="6">
    <source>
        <dbReference type="ARBA" id="ARBA00022989"/>
    </source>
</evidence>
<dbReference type="InterPro" id="IPR051050">
    <property type="entry name" value="Lipid_II_flippase_MurJ/MviN"/>
</dbReference>
<dbReference type="Proteomes" id="UP000317863">
    <property type="component" value="Unassembled WGS sequence"/>
</dbReference>
<feature type="transmembrane region" description="Helical" evidence="8">
    <location>
        <begin position="51"/>
        <end position="71"/>
    </location>
</feature>
<dbReference type="EMBL" id="SGJB01000013">
    <property type="protein sequence ID" value="TQQ84232.1"/>
    <property type="molecule type" value="Genomic_DNA"/>
</dbReference>
<dbReference type="GO" id="GO:0008360">
    <property type="term" value="P:regulation of cell shape"/>
    <property type="evidence" value="ECO:0007669"/>
    <property type="project" value="UniProtKB-UniRule"/>
</dbReference>
<dbReference type="RefSeq" id="WP_142536353.1">
    <property type="nucleotide sequence ID" value="NZ_SGJB01000013.1"/>
</dbReference>
<evidence type="ECO:0000313" key="11">
    <source>
        <dbReference type="Proteomes" id="UP000317863"/>
    </source>
</evidence>
<comment type="function">
    <text evidence="8 9">Involved in peptidoglycan biosynthesis. Transports lipid-linked peptidoglycan precursors from the inner to the outer leaflet of the cytoplasmic membrane.</text>
</comment>
<keyword evidence="2 8" id="KW-1003">Cell membrane</keyword>
<feature type="transmembrane region" description="Helical" evidence="8">
    <location>
        <begin position="306"/>
        <end position="328"/>
    </location>
</feature>
<name>A0A544QU77_9FIRM</name>
<dbReference type="AlphaFoldDB" id="A0A544QU77"/>
<dbReference type="GO" id="GO:0015648">
    <property type="term" value="F:lipid-linked peptidoglycan transporter activity"/>
    <property type="evidence" value="ECO:0007669"/>
    <property type="project" value="UniProtKB-UniRule"/>
</dbReference>
<keyword evidence="3 8" id="KW-0812">Transmembrane</keyword>
<dbReference type="GO" id="GO:0071555">
    <property type="term" value="P:cell wall organization"/>
    <property type="evidence" value="ECO:0007669"/>
    <property type="project" value="UniProtKB-UniRule"/>
</dbReference>
<reference evidence="10 11" key="1">
    <citation type="submission" date="2019-02" db="EMBL/GenBank/DDBJ databases">
        <title>Peptostreptococcaceae bacterium ZHW00191 nov., a new bacterium isolated from the human gut.</title>
        <authorList>
            <person name="Zhou H.-W."/>
            <person name="Chen X.-J."/>
        </authorList>
    </citation>
    <scope>NUCLEOTIDE SEQUENCE [LARGE SCALE GENOMIC DNA]</scope>
    <source>
        <strain evidence="10 11">ZHW00191</strain>
    </source>
</reference>
<feature type="transmembrane region" description="Helical" evidence="8">
    <location>
        <begin position="405"/>
        <end position="424"/>
    </location>
</feature>
<dbReference type="OrthoDB" id="9804143at2"/>
<keyword evidence="8 9" id="KW-0961">Cell wall biogenesis/degradation</keyword>
<evidence type="ECO:0000256" key="8">
    <source>
        <dbReference type="HAMAP-Rule" id="MF_02078"/>
    </source>
</evidence>
<organism evidence="10 11">
    <name type="scientific">Peptacetobacter hominis</name>
    <dbReference type="NCBI Taxonomy" id="2743610"/>
    <lineage>
        <taxon>Bacteria</taxon>
        <taxon>Bacillati</taxon>
        <taxon>Bacillota</taxon>
        <taxon>Clostridia</taxon>
        <taxon>Peptostreptococcales</taxon>
        <taxon>Peptostreptococcaceae</taxon>
        <taxon>Peptacetobacter</taxon>
    </lineage>
</organism>
<dbReference type="PANTHER" id="PTHR47019">
    <property type="entry name" value="LIPID II FLIPPASE MURJ"/>
    <property type="match status" value="1"/>
</dbReference>